<reference evidence="2 3" key="1">
    <citation type="journal article" date="2009" name="Appl. Environ. Microbiol.">
        <title>Community genomic and proteomic analyses of chemoautotrophic iron-oxidizing "Leptospirillum rubarum" (Group II) and "Leptospirillum ferrodiazotrophum" (Group III) bacteria in acid mine drainage biofilms.</title>
        <authorList>
            <person name="Goltsman D.S."/>
            <person name="Denef V.J."/>
            <person name="Singer S.W."/>
            <person name="VerBerkmoes N.C."/>
            <person name="Lefsrud M."/>
            <person name="Mueller R.S."/>
            <person name="Dick G.J."/>
            <person name="Sun C.L."/>
            <person name="Wheeler K.E."/>
            <person name="Zemla A."/>
            <person name="Baker B.J."/>
            <person name="Hauser L."/>
            <person name="Land M."/>
            <person name="Shah M.B."/>
            <person name="Thelen M.P."/>
            <person name="Hettich R.L."/>
            <person name="Banfield J.F."/>
        </authorList>
    </citation>
    <scope>NUCLEOTIDE SEQUENCE [LARGE SCALE GENOMIC DNA]</scope>
</reference>
<dbReference type="Proteomes" id="UP000009374">
    <property type="component" value="Unassembled WGS sequence"/>
</dbReference>
<dbReference type="AlphaFoldDB" id="C6HXX9"/>
<sequence length="152" mass="16386">MRKISHAVAAPATVSGESDAHYATGKPGRPRQTLTRKPGDLPSSIVTDEHAGRGAPVGLSLLAHRDSLAQAGSDIGFVVTCLTPCCREVLMSTLSPLAFRPHPFVLKCLLKSVSLRLGFENAPFPPRPFFWSHRESPKPNRSQQGQPGLPRS</sequence>
<protein>
    <submittedName>
        <fullName evidence="2">Uncharacterized protein</fullName>
    </submittedName>
</protein>
<feature type="region of interest" description="Disordered" evidence="1">
    <location>
        <begin position="1"/>
        <end position="49"/>
    </location>
</feature>
<feature type="region of interest" description="Disordered" evidence="1">
    <location>
        <begin position="130"/>
        <end position="152"/>
    </location>
</feature>
<accession>C6HXX9</accession>
<evidence type="ECO:0000256" key="1">
    <source>
        <dbReference type="SAM" id="MobiDB-lite"/>
    </source>
</evidence>
<keyword evidence="3" id="KW-1185">Reference proteome</keyword>
<gene>
    <name evidence="2" type="ORF">UBAL3_93200093a</name>
</gene>
<evidence type="ECO:0000313" key="3">
    <source>
        <dbReference type="Proteomes" id="UP000009374"/>
    </source>
</evidence>
<name>C6HXX9_9BACT</name>
<evidence type="ECO:0000313" key="2">
    <source>
        <dbReference type="EMBL" id="EES52591.1"/>
    </source>
</evidence>
<dbReference type="EMBL" id="GG693875">
    <property type="protein sequence ID" value="EES52591.1"/>
    <property type="molecule type" value="Genomic_DNA"/>
</dbReference>
<organism evidence="2 3">
    <name type="scientific">Leptospirillum ferrodiazotrophum</name>
    <dbReference type="NCBI Taxonomy" id="412449"/>
    <lineage>
        <taxon>Bacteria</taxon>
        <taxon>Pseudomonadati</taxon>
        <taxon>Nitrospirota</taxon>
        <taxon>Nitrospiria</taxon>
        <taxon>Nitrospirales</taxon>
        <taxon>Nitrospiraceae</taxon>
        <taxon>Leptospirillum</taxon>
    </lineage>
</organism>
<proteinExistence type="predicted"/>